<dbReference type="EMBL" id="FNHH01000030">
    <property type="protein sequence ID" value="SDM95922.1"/>
    <property type="molecule type" value="Genomic_DNA"/>
</dbReference>
<dbReference type="Proteomes" id="UP000199226">
    <property type="component" value="Unassembled WGS sequence"/>
</dbReference>
<evidence type="ECO:0000313" key="2">
    <source>
        <dbReference type="Proteomes" id="UP000199226"/>
    </source>
</evidence>
<dbReference type="RefSeq" id="WP_143007768.1">
    <property type="nucleotide sequence ID" value="NZ_FNHH01000030.1"/>
</dbReference>
<dbReference type="AlphaFoldDB" id="A0A1G9XGG3"/>
<evidence type="ECO:0000313" key="1">
    <source>
        <dbReference type="EMBL" id="SDM95922.1"/>
    </source>
</evidence>
<protein>
    <recommendedName>
        <fullName evidence="3">Autotransporter-associated beta strand repeat-containing protein</fullName>
    </recommendedName>
</protein>
<keyword evidence="2" id="KW-1185">Reference proteome</keyword>
<dbReference type="OrthoDB" id="906679at2"/>
<gene>
    <name evidence="1" type="ORF">SAMN05421813_13049</name>
</gene>
<evidence type="ECO:0008006" key="3">
    <source>
        <dbReference type="Google" id="ProtNLM"/>
    </source>
</evidence>
<dbReference type="STRING" id="990371.SAMN05421813_13049"/>
<proteinExistence type="predicted"/>
<organism evidence="1 2">
    <name type="scientific">Daejeonella rubra</name>
    <dbReference type="NCBI Taxonomy" id="990371"/>
    <lineage>
        <taxon>Bacteria</taxon>
        <taxon>Pseudomonadati</taxon>
        <taxon>Bacteroidota</taxon>
        <taxon>Sphingobacteriia</taxon>
        <taxon>Sphingobacteriales</taxon>
        <taxon>Sphingobacteriaceae</taxon>
        <taxon>Daejeonella</taxon>
    </lineage>
</organism>
<sequence length="611" mass="61082">MNIRSSSILSISPHSKLMRRMLLLLCFISMFSYSGYSAIYYSRVATGNFATTTSWSDARTGGNSPGSLLATDIFIIQTGNNITVALAQSAASITVESGGTMTHGGNLTITCPQVTIDSGGLWNIVATRMTLTGSWTNNGSITLTSGRLTYSTGAGINNGSIVFSVTGGQLVKSSGTLTNGATGTISITGTATVTMGTGNFVNNNTSASVNFGASAITASGTAQSVGGFTTTGRFSATNASGTVTLTGNINSAGITKSGAGTLQMGTGLTHTTTGTVVLTAGVMNGGSSTINVNVTSTSAWGGTTATVFVPGTSTVNFGGVAQTLSATGTKTFYNLTFSNSGVKTNGTTTVTNIFSLEGLATSSLAPTYGAAATLRYNTATARNAGAEWLATFAATGGVIIANTGAINPNGNKVFNVNIPLTINSGATLSPAAGNTFSFGGDLINDGTWTASTGAVTITLGRVSQSIGRFSTIGLVTMSKASGTATFAANINGGAFTMSGAGILNLGTGLTHTFTGDWTNTTGTLQGNTSTLNIGGTGSVTSGTFTAGTSTVNFNGAGAQNIPAFTYYQLILSGSGAKTILTGTVVSVNTIEIQNGPTLDLAGTAVLNVTQL</sequence>
<accession>A0A1G9XGG3</accession>
<reference evidence="2" key="1">
    <citation type="submission" date="2016-10" db="EMBL/GenBank/DDBJ databases">
        <authorList>
            <person name="Varghese N."/>
            <person name="Submissions S."/>
        </authorList>
    </citation>
    <scope>NUCLEOTIDE SEQUENCE [LARGE SCALE GENOMIC DNA]</scope>
    <source>
        <strain evidence="2">DSM 24536</strain>
    </source>
</reference>
<name>A0A1G9XGG3_9SPHI</name>